<reference evidence="3" key="1">
    <citation type="submission" date="2023-07" db="EMBL/GenBank/DDBJ databases">
        <title>Chromosome-level genome assembly of Artemia franciscana.</title>
        <authorList>
            <person name="Jo E."/>
        </authorList>
    </citation>
    <scope>NUCLEOTIDE SEQUENCE</scope>
    <source>
        <tissue evidence="3">Whole body</tissue>
    </source>
</reference>
<dbReference type="Proteomes" id="UP001187531">
    <property type="component" value="Unassembled WGS sequence"/>
</dbReference>
<dbReference type="EMBL" id="JAVRJZ010000020">
    <property type="protein sequence ID" value="KAK2705678.1"/>
    <property type="molecule type" value="Genomic_DNA"/>
</dbReference>
<feature type="region of interest" description="Disordered" evidence="1">
    <location>
        <begin position="201"/>
        <end position="234"/>
    </location>
</feature>
<feature type="compositionally biased region" description="Basic and acidic residues" evidence="1">
    <location>
        <begin position="87"/>
        <end position="99"/>
    </location>
</feature>
<dbReference type="Gene3D" id="1.20.5.170">
    <property type="match status" value="1"/>
</dbReference>
<comment type="caution">
    <text evidence="3">The sequence shown here is derived from an EMBL/GenBank/DDBJ whole genome shotgun (WGS) entry which is preliminary data.</text>
</comment>
<sequence>MDHSQQFDTEDVAEVEKLNPISREPLNLSSQARGDQWETYRTKSYFKSFSTPGTGLPTTSDNKLQRPYSGSEASFSSRSSSTASGEQKPDSYSRNEKSPAESISSKVEKNWPLDLSPSCHYYEEEEEEENIWSNRYRMNDHPFTADVSNRSAENRFQYIYCSHKGSYKRFNSMPSSVAQLQENGSNYHAFNECAASHYSPIDEEERKRERRRRNNESARKSRMSKKGRQIETETRCTELEAENFTLKNEIRSLRFELMTLKSADQDAS</sequence>
<name>A0AA88HBC5_ARTSF</name>
<dbReference type="SUPFAM" id="SSF57959">
    <property type="entry name" value="Leucine zipper domain"/>
    <property type="match status" value="1"/>
</dbReference>
<protein>
    <recommendedName>
        <fullName evidence="2">BZIP domain-containing protein</fullName>
    </recommendedName>
</protein>
<dbReference type="InterPro" id="IPR046347">
    <property type="entry name" value="bZIP_sf"/>
</dbReference>
<dbReference type="PROSITE" id="PS50217">
    <property type="entry name" value="BZIP"/>
    <property type="match status" value="1"/>
</dbReference>
<keyword evidence="4" id="KW-1185">Reference proteome</keyword>
<proteinExistence type="predicted"/>
<gene>
    <name evidence="3" type="ORF">QYM36_015902</name>
</gene>
<evidence type="ECO:0000313" key="4">
    <source>
        <dbReference type="Proteomes" id="UP001187531"/>
    </source>
</evidence>
<feature type="domain" description="BZIP" evidence="2">
    <location>
        <begin position="204"/>
        <end position="262"/>
    </location>
</feature>
<evidence type="ECO:0000313" key="3">
    <source>
        <dbReference type="EMBL" id="KAK2705678.1"/>
    </source>
</evidence>
<dbReference type="Pfam" id="PF07716">
    <property type="entry name" value="bZIP_2"/>
    <property type="match status" value="1"/>
</dbReference>
<feature type="compositionally biased region" description="Polar residues" evidence="1">
    <location>
        <begin position="47"/>
        <end position="62"/>
    </location>
</feature>
<feature type="compositionally biased region" description="Low complexity" evidence="1">
    <location>
        <begin position="69"/>
        <end position="86"/>
    </location>
</feature>
<accession>A0AA88HBC5</accession>
<dbReference type="GO" id="GO:0003700">
    <property type="term" value="F:DNA-binding transcription factor activity"/>
    <property type="evidence" value="ECO:0007669"/>
    <property type="project" value="InterPro"/>
</dbReference>
<evidence type="ECO:0000259" key="2">
    <source>
        <dbReference type="PROSITE" id="PS50217"/>
    </source>
</evidence>
<evidence type="ECO:0000256" key="1">
    <source>
        <dbReference type="SAM" id="MobiDB-lite"/>
    </source>
</evidence>
<dbReference type="InterPro" id="IPR004827">
    <property type="entry name" value="bZIP"/>
</dbReference>
<dbReference type="SMART" id="SM00338">
    <property type="entry name" value="BRLZ"/>
    <property type="match status" value="1"/>
</dbReference>
<organism evidence="3 4">
    <name type="scientific">Artemia franciscana</name>
    <name type="common">Brine shrimp</name>
    <name type="synonym">Artemia sanfranciscana</name>
    <dbReference type="NCBI Taxonomy" id="6661"/>
    <lineage>
        <taxon>Eukaryota</taxon>
        <taxon>Metazoa</taxon>
        <taxon>Ecdysozoa</taxon>
        <taxon>Arthropoda</taxon>
        <taxon>Crustacea</taxon>
        <taxon>Branchiopoda</taxon>
        <taxon>Anostraca</taxon>
        <taxon>Artemiidae</taxon>
        <taxon>Artemia</taxon>
    </lineage>
</organism>
<feature type="region of interest" description="Disordered" evidence="1">
    <location>
        <begin position="47"/>
        <end position="106"/>
    </location>
</feature>
<feature type="region of interest" description="Disordered" evidence="1">
    <location>
        <begin position="1"/>
        <end position="35"/>
    </location>
</feature>
<dbReference type="AlphaFoldDB" id="A0AA88HBC5"/>